<keyword evidence="4" id="KW-0255">Endonuclease</keyword>
<evidence type="ECO:0000256" key="3">
    <source>
        <dbReference type="ARBA" id="ARBA00013365"/>
    </source>
</evidence>
<dbReference type="GO" id="GO:0008408">
    <property type="term" value="F:3'-5' exonuclease activity"/>
    <property type="evidence" value="ECO:0007669"/>
    <property type="project" value="InterPro"/>
</dbReference>
<feature type="domain" description="Nuclease SbcCD subunit D C-terminal" evidence="7">
    <location>
        <begin position="317"/>
        <end position="403"/>
    </location>
</feature>
<comment type="similarity">
    <text evidence="1 4">Belongs to the SbcD family.</text>
</comment>
<name>A0A3N2D8D5_9MICO</name>
<reference evidence="8 9" key="1">
    <citation type="submission" date="2018-11" db="EMBL/GenBank/DDBJ databases">
        <title>Sequencing the genomes of 1000 actinobacteria strains.</title>
        <authorList>
            <person name="Klenk H.-P."/>
        </authorList>
    </citation>
    <scope>NUCLEOTIDE SEQUENCE [LARGE SCALE GENOMIC DNA]</scope>
    <source>
        <strain evidence="8 9">DSM 13521</strain>
    </source>
</reference>
<dbReference type="EMBL" id="RKHQ01000001">
    <property type="protein sequence ID" value="ROR96037.1"/>
    <property type="molecule type" value="Genomic_DNA"/>
</dbReference>
<dbReference type="InterPro" id="IPR050535">
    <property type="entry name" value="DNA_Repair-Maintenance_Comp"/>
</dbReference>
<evidence type="ECO:0000256" key="2">
    <source>
        <dbReference type="ARBA" id="ARBA00011322"/>
    </source>
</evidence>
<evidence type="ECO:0000259" key="7">
    <source>
        <dbReference type="Pfam" id="PF12320"/>
    </source>
</evidence>
<feature type="compositionally biased region" description="Basic and acidic residues" evidence="5">
    <location>
        <begin position="206"/>
        <end position="229"/>
    </location>
</feature>
<dbReference type="InterPro" id="IPR029052">
    <property type="entry name" value="Metallo-depent_PP-like"/>
</dbReference>
<dbReference type="Gene3D" id="3.60.21.10">
    <property type="match status" value="1"/>
</dbReference>
<evidence type="ECO:0000313" key="8">
    <source>
        <dbReference type="EMBL" id="ROR96037.1"/>
    </source>
</evidence>
<proteinExistence type="inferred from homology"/>
<comment type="function">
    <text evidence="4">SbcCD cleaves DNA hairpin structures. These structures can inhibit DNA replication and are intermediates in certain DNA recombination reactions. The complex acts as a 3'-&gt;5' double strand exonuclease that can open hairpins. It also has a 5' single-strand endonuclease activity.</text>
</comment>
<accession>A0A3N2D8D5</accession>
<dbReference type="PANTHER" id="PTHR30337">
    <property type="entry name" value="COMPONENT OF ATP-DEPENDENT DSDNA EXONUCLEASE"/>
    <property type="match status" value="1"/>
</dbReference>
<evidence type="ECO:0000313" key="9">
    <source>
        <dbReference type="Proteomes" id="UP000275356"/>
    </source>
</evidence>
<evidence type="ECO:0000256" key="4">
    <source>
        <dbReference type="RuleBase" id="RU363069"/>
    </source>
</evidence>
<feature type="domain" description="Calcineurin-like phosphoesterase" evidence="6">
    <location>
        <begin position="11"/>
        <end position="99"/>
    </location>
</feature>
<dbReference type="AlphaFoldDB" id="A0A3N2D8D5"/>
<keyword evidence="4" id="KW-0235">DNA replication</keyword>
<dbReference type="SUPFAM" id="SSF56300">
    <property type="entry name" value="Metallo-dependent phosphatases"/>
    <property type="match status" value="1"/>
</dbReference>
<feature type="region of interest" description="Disordered" evidence="5">
    <location>
        <begin position="205"/>
        <end position="229"/>
    </location>
</feature>
<comment type="caution">
    <text evidence="8">The sequence shown here is derived from an EMBL/GenBank/DDBJ whole genome shotgun (WGS) entry which is preliminary data.</text>
</comment>
<sequence length="434" mass="46490">MSAGADSVTDMRILHTSDWHIGRTFHGHSTDQHLELVLTALAESVRELAVDVVVVAGDVFDHSAPKADAFALLNRAVGRLREAGAVVVLTSGNHDGPARLGHLAEFAARGGVHVRTSLASLGEPVMIDATGADGAADGDAGPVAFYGLPYLHPALLAAEHPEFTGTTHAEALDFAMGLVRADHELRGGRWVVAAHCFAQNLAADEDAGRDARTSDAAEPVRETREDGGLTEERDITRGGLDLVPVSVFDGPDYVALGHIHGRTTFSPRVRYSGAPLRFSFGERDKPRGAWLVELGEPGGGDDGRAALTVEWLDLPVPREVARLRGTLAELLAPGAHEDARDAWVEVVLTDDVLPHEAMRSLRERYPYAVTLAHRPTHASRPEARSYAERVRGRSETELVEEFLVFVRGGAGSSAAEREVLAEAIALRDATEAAR</sequence>
<evidence type="ECO:0000256" key="5">
    <source>
        <dbReference type="SAM" id="MobiDB-lite"/>
    </source>
</evidence>
<dbReference type="Pfam" id="PF00149">
    <property type="entry name" value="Metallophos"/>
    <property type="match status" value="1"/>
</dbReference>
<dbReference type="PANTHER" id="PTHR30337:SF0">
    <property type="entry name" value="NUCLEASE SBCCD SUBUNIT D"/>
    <property type="match status" value="1"/>
</dbReference>
<keyword evidence="4" id="KW-0378">Hydrolase</keyword>
<evidence type="ECO:0000259" key="6">
    <source>
        <dbReference type="Pfam" id="PF00149"/>
    </source>
</evidence>
<keyword evidence="9" id="KW-1185">Reference proteome</keyword>
<dbReference type="Proteomes" id="UP000275356">
    <property type="component" value="Unassembled WGS sequence"/>
</dbReference>
<dbReference type="GO" id="GO:0006260">
    <property type="term" value="P:DNA replication"/>
    <property type="evidence" value="ECO:0007669"/>
    <property type="project" value="UniProtKB-KW"/>
</dbReference>
<organism evidence="8 9">
    <name type="scientific">Salana multivorans</name>
    <dbReference type="NCBI Taxonomy" id="120377"/>
    <lineage>
        <taxon>Bacteria</taxon>
        <taxon>Bacillati</taxon>
        <taxon>Actinomycetota</taxon>
        <taxon>Actinomycetes</taxon>
        <taxon>Micrococcales</taxon>
        <taxon>Beutenbergiaceae</taxon>
        <taxon>Salana</taxon>
    </lineage>
</organism>
<dbReference type="Pfam" id="PF12320">
    <property type="entry name" value="SbcD_C"/>
    <property type="match status" value="1"/>
</dbReference>
<keyword evidence="4" id="KW-0233">DNA recombination</keyword>
<evidence type="ECO:0000256" key="1">
    <source>
        <dbReference type="ARBA" id="ARBA00010555"/>
    </source>
</evidence>
<dbReference type="NCBIfam" id="TIGR00619">
    <property type="entry name" value="sbcd"/>
    <property type="match status" value="1"/>
</dbReference>
<dbReference type="GO" id="GO:0004519">
    <property type="term" value="F:endonuclease activity"/>
    <property type="evidence" value="ECO:0007669"/>
    <property type="project" value="UniProtKB-KW"/>
</dbReference>
<dbReference type="GO" id="GO:0006310">
    <property type="term" value="P:DNA recombination"/>
    <property type="evidence" value="ECO:0007669"/>
    <property type="project" value="UniProtKB-KW"/>
</dbReference>
<gene>
    <name evidence="4" type="primary">sbcD</name>
    <name evidence="8" type="ORF">EDD28_0611</name>
</gene>
<keyword evidence="4" id="KW-0540">Nuclease</keyword>
<comment type="subunit">
    <text evidence="2 4">Heterodimer of SbcC and SbcD.</text>
</comment>
<protein>
    <recommendedName>
        <fullName evidence="3 4">Nuclease SbcCD subunit D</fullName>
    </recommendedName>
</protein>
<dbReference type="InterPro" id="IPR004593">
    <property type="entry name" value="SbcD"/>
</dbReference>
<keyword evidence="4" id="KW-0269">Exonuclease</keyword>
<dbReference type="InterPro" id="IPR004843">
    <property type="entry name" value="Calcineurin-like_PHP"/>
</dbReference>
<dbReference type="InterPro" id="IPR026843">
    <property type="entry name" value="SbcD_C"/>
</dbReference>